<proteinExistence type="predicted"/>
<evidence type="ECO:0000313" key="2">
    <source>
        <dbReference type="Proteomes" id="UP000287651"/>
    </source>
</evidence>
<comment type="caution">
    <text evidence="1">The sequence shown here is derived from an EMBL/GenBank/DDBJ whole genome shotgun (WGS) entry which is preliminary data.</text>
</comment>
<dbReference type="EMBL" id="AMZH03000540">
    <property type="protein sequence ID" value="RRT83208.1"/>
    <property type="molecule type" value="Genomic_DNA"/>
</dbReference>
<sequence>MSRLAFGTPNCLDCAWPWCGIQFSGECWKCRVYLWHLWNILSQLLLFLSYLQANVLLQQL</sequence>
<dbReference type="Proteomes" id="UP000287651">
    <property type="component" value="Unassembled WGS sequence"/>
</dbReference>
<evidence type="ECO:0000313" key="1">
    <source>
        <dbReference type="EMBL" id="RRT83208.1"/>
    </source>
</evidence>
<dbReference type="AlphaFoldDB" id="A0A444FWL6"/>
<accession>A0A444FWL6</accession>
<organism evidence="1 2">
    <name type="scientific">Ensete ventricosum</name>
    <name type="common">Abyssinian banana</name>
    <name type="synonym">Musa ensete</name>
    <dbReference type="NCBI Taxonomy" id="4639"/>
    <lineage>
        <taxon>Eukaryota</taxon>
        <taxon>Viridiplantae</taxon>
        <taxon>Streptophyta</taxon>
        <taxon>Embryophyta</taxon>
        <taxon>Tracheophyta</taxon>
        <taxon>Spermatophyta</taxon>
        <taxon>Magnoliopsida</taxon>
        <taxon>Liliopsida</taxon>
        <taxon>Zingiberales</taxon>
        <taxon>Musaceae</taxon>
        <taxon>Ensete</taxon>
    </lineage>
</organism>
<name>A0A444FWL6_ENSVE</name>
<protein>
    <submittedName>
        <fullName evidence="1">Uncharacterized protein</fullName>
    </submittedName>
</protein>
<reference evidence="1 2" key="1">
    <citation type="journal article" date="2014" name="Agronomy (Basel)">
        <title>A Draft Genome Sequence for Ensete ventricosum, the Drought-Tolerant Tree Against Hunger.</title>
        <authorList>
            <person name="Harrison J."/>
            <person name="Moore K.A."/>
            <person name="Paszkiewicz K."/>
            <person name="Jones T."/>
            <person name="Grant M."/>
            <person name="Ambacheew D."/>
            <person name="Muzemil S."/>
            <person name="Studholme D.J."/>
        </authorList>
    </citation>
    <scope>NUCLEOTIDE SEQUENCE [LARGE SCALE GENOMIC DNA]</scope>
</reference>
<gene>
    <name evidence="1" type="ORF">B296_00006875</name>
</gene>